<reference evidence="2" key="1">
    <citation type="submission" date="2022-07" db="EMBL/GenBank/DDBJ databases">
        <title>Phylogenomic reconstructions and comparative analyses of Kickxellomycotina fungi.</title>
        <authorList>
            <person name="Reynolds N.K."/>
            <person name="Stajich J.E."/>
            <person name="Barry K."/>
            <person name="Grigoriev I.V."/>
            <person name="Crous P."/>
            <person name="Smith M.E."/>
        </authorList>
    </citation>
    <scope>NUCLEOTIDE SEQUENCE</scope>
    <source>
        <strain evidence="2">NBRC 100468</strain>
    </source>
</reference>
<evidence type="ECO:0000313" key="3">
    <source>
        <dbReference type="Proteomes" id="UP001150538"/>
    </source>
</evidence>
<comment type="caution">
    <text evidence="2">The sequence shown here is derived from an EMBL/GenBank/DDBJ whole genome shotgun (WGS) entry which is preliminary data.</text>
</comment>
<proteinExistence type="predicted"/>
<gene>
    <name evidence="2" type="ORF">H4219_006352</name>
</gene>
<sequence length="230" mass="27196">MNKRSISYNNITSPVPNYNNPFYQRNLNYQARNIPYRPNQFLSRETKPNEHNNTNKGFSNRQGYSDKSDRDKPKLQERRNENTHNKQQREKNFNLNTKVETEEERSEINPFEQTTNHSTKEKEREQSGPPEEFPQKEVLAISEEESPQEFPEWMNNNDYENSDEDISYYGGYEDIQFNTMEYVLDPMDDSQIKLTKFLIPVECNGIKTFAKIDSGAESTFIHKSLIDKLK</sequence>
<keyword evidence="3" id="KW-1185">Reference proteome</keyword>
<feature type="compositionally biased region" description="Polar residues" evidence="1">
    <location>
        <begin position="51"/>
        <end position="63"/>
    </location>
</feature>
<dbReference type="InterPro" id="IPR021109">
    <property type="entry name" value="Peptidase_aspartic_dom_sf"/>
</dbReference>
<dbReference type="EMBL" id="JANBPU010000697">
    <property type="protein sequence ID" value="KAJ1909735.1"/>
    <property type="molecule type" value="Genomic_DNA"/>
</dbReference>
<dbReference type="Proteomes" id="UP001150538">
    <property type="component" value="Unassembled WGS sequence"/>
</dbReference>
<feature type="non-terminal residue" evidence="2">
    <location>
        <position position="230"/>
    </location>
</feature>
<feature type="region of interest" description="Disordered" evidence="1">
    <location>
        <begin position="42"/>
        <end position="136"/>
    </location>
</feature>
<dbReference type="AlphaFoldDB" id="A0A9W7ZNY8"/>
<feature type="compositionally biased region" description="Basic and acidic residues" evidence="1">
    <location>
        <begin position="64"/>
        <end position="92"/>
    </location>
</feature>
<evidence type="ECO:0000256" key="1">
    <source>
        <dbReference type="SAM" id="MobiDB-lite"/>
    </source>
</evidence>
<evidence type="ECO:0000313" key="2">
    <source>
        <dbReference type="EMBL" id="KAJ1909735.1"/>
    </source>
</evidence>
<accession>A0A9W7ZNY8</accession>
<dbReference type="Gene3D" id="2.40.70.10">
    <property type="entry name" value="Acid Proteases"/>
    <property type="match status" value="1"/>
</dbReference>
<organism evidence="2 3">
    <name type="scientific">Mycoemilia scoparia</name>
    <dbReference type="NCBI Taxonomy" id="417184"/>
    <lineage>
        <taxon>Eukaryota</taxon>
        <taxon>Fungi</taxon>
        <taxon>Fungi incertae sedis</taxon>
        <taxon>Zoopagomycota</taxon>
        <taxon>Kickxellomycotina</taxon>
        <taxon>Kickxellomycetes</taxon>
        <taxon>Kickxellales</taxon>
        <taxon>Kickxellaceae</taxon>
        <taxon>Mycoemilia</taxon>
    </lineage>
</organism>
<name>A0A9W7ZNY8_9FUNG</name>
<protein>
    <submittedName>
        <fullName evidence="2">Uncharacterized protein</fullName>
    </submittedName>
</protein>